<evidence type="ECO:0000313" key="3">
    <source>
        <dbReference type="Proteomes" id="UP000295468"/>
    </source>
</evidence>
<feature type="transmembrane region" description="Helical" evidence="1">
    <location>
        <begin position="642"/>
        <end position="661"/>
    </location>
</feature>
<dbReference type="GO" id="GO:0016787">
    <property type="term" value="F:hydrolase activity"/>
    <property type="evidence" value="ECO:0007669"/>
    <property type="project" value="UniProtKB-KW"/>
</dbReference>
<keyword evidence="3" id="KW-1185">Reference proteome</keyword>
<reference evidence="2 3" key="1">
    <citation type="submission" date="2019-03" db="EMBL/GenBank/DDBJ databases">
        <title>Genomic Encyclopedia of Archaeal and Bacterial Type Strains, Phase II (KMG-II): from individual species to whole genera.</title>
        <authorList>
            <person name="Goeker M."/>
        </authorList>
    </citation>
    <scope>NUCLEOTIDE SEQUENCE [LARGE SCALE GENOMIC DNA]</scope>
    <source>
        <strain evidence="2 3">DSM 18435</strain>
    </source>
</reference>
<dbReference type="EMBL" id="SNYI01000002">
    <property type="protein sequence ID" value="TDQ31160.1"/>
    <property type="molecule type" value="Genomic_DNA"/>
</dbReference>
<dbReference type="InterPro" id="IPR041492">
    <property type="entry name" value="HAD_2"/>
</dbReference>
<name>A0A4R6TRP4_9FLAO</name>
<keyword evidence="1" id="KW-1133">Transmembrane helix</keyword>
<sequence>MKTKLLKKLENCQSKEVIFTDLFDTIVHRTDHPNYVLKLWSKIIISELGLDLSIEELFSIRLQSVQYLTDSSDYNKVEIPYIDILEEIFSRLNNTGLKVPCDLPEFIRYSELADFRAESSLIYLNDKTLIFLKEQNKQGKKIILVTDTYLSDAIIYRLLEHLGIADLFYRIYVSSTERKSKVKGSIYPYILADLGLSSQEVMMIGDNKQSDYIRARENGIEAVHLKRLSTRLKDKTSLLGDQSGDLNKEITQVFNGSCSGKGQLGEYILFYYVFTEQLYHFAKKNRLKNLFFLAREGYFLKTLFDHYQEKHELEPGSRINTHYLKASRKSMMHASLKPLDKEEFTSLKEYDHMSVNNFLRSFFISEQNRDSILRATGLNGDQKIDNFIDSDELQILRNNPEFQAQYENHRLTQRSLFQKYFESFNFDFKKEPLVVVDIGWGGTMQEALSNIFKEKNVWGLYLGLMYIYNITANTPRWGLLFSVHPSANISDHILMANRQIYEQLASAPHGSVERYLSKENGFSHEVHNEAEKKIFKSDISGLQDKMMDLFDQLVERLYTKVYNKEDIFEISIQRFIKLSLFPSREKYRAINHLSNGFYQNIGAKKVGLRYSSTHMNKMKLFKNFILTPEKTFRYLVKIGPNLYQRGLFVLSPILFLIYLYLHFNILTRKMLFKKNLI</sequence>
<dbReference type="InterPro" id="IPR036412">
    <property type="entry name" value="HAD-like_sf"/>
</dbReference>
<protein>
    <submittedName>
        <fullName evidence="2">Haloacid dehalogenase-like hydrolase</fullName>
    </submittedName>
</protein>
<dbReference type="Proteomes" id="UP000295468">
    <property type="component" value="Unassembled WGS sequence"/>
</dbReference>
<gene>
    <name evidence="2" type="ORF">CLV82_1862</name>
</gene>
<comment type="caution">
    <text evidence="2">The sequence shown here is derived from an EMBL/GenBank/DDBJ whole genome shotgun (WGS) entry which is preliminary data.</text>
</comment>
<keyword evidence="1" id="KW-0472">Membrane</keyword>
<keyword evidence="2" id="KW-0378">Hydrolase</keyword>
<evidence type="ECO:0000256" key="1">
    <source>
        <dbReference type="SAM" id="Phobius"/>
    </source>
</evidence>
<dbReference type="RefSeq" id="WP_166636695.1">
    <property type="nucleotide sequence ID" value="NZ_SNYI01000002.1"/>
</dbReference>
<accession>A0A4R6TRP4</accession>
<keyword evidence="1" id="KW-0812">Transmembrane</keyword>
<evidence type="ECO:0000313" key="2">
    <source>
        <dbReference type="EMBL" id="TDQ31160.1"/>
    </source>
</evidence>
<dbReference type="InterPro" id="IPR023214">
    <property type="entry name" value="HAD_sf"/>
</dbReference>
<proteinExistence type="predicted"/>
<dbReference type="AlphaFoldDB" id="A0A4R6TRP4"/>
<dbReference type="CDD" id="cd01427">
    <property type="entry name" value="HAD_like"/>
    <property type="match status" value="1"/>
</dbReference>
<dbReference type="Gene3D" id="3.40.50.1000">
    <property type="entry name" value="HAD superfamily/HAD-like"/>
    <property type="match status" value="1"/>
</dbReference>
<dbReference type="SUPFAM" id="SSF56784">
    <property type="entry name" value="HAD-like"/>
    <property type="match status" value="1"/>
</dbReference>
<dbReference type="Pfam" id="PF13419">
    <property type="entry name" value="HAD_2"/>
    <property type="match status" value="1"/>
</dbReference>
<organism evidence="2 3">
    <name type="scientific">Zeaxanthinibacter enoshimensis</name>
    <dbReference type="NCBI Taxonomy" id="392009"/>
    <lineage>
        <taxon>Bacteria</taxon>
        <taxon>Pseudomonadati</taxon>
        <taxon>Bacteroidota</taxon>
        <taxon>Flavobacteriia</taxon>
        <taxon>Flavobacteriales</taxon>
        <taxon>Flavobacteriaceae</taxon>
        <taxon>Zeaxanthinibacter</taxon>
    </lineage>
</organism>